<organism evidence="1 2">
    <name type="scientific">Candidatus Bacteroides avicola</name>
    <dbReference type="NCBI Taxonomy" id="2838468"/>
    <lineage>
        <taxon>Bacteria</taxon>
        <taxon>Pseudomonadati</taxon>
        <taxon>Bacteroidota</taxon>
        <taxon>Bacteroidia</taxon>
        <taxon>Bacteroidales</taxon>
        <taxon>Bacteroidaceae</taxon>
        <taxon>Bacteroides</taxon>
    </lineage>
</organism>
<protein>
    <submittedName>
        <fullName evidence="1">DUF4160 domain-containing protein</fullName>
    </submittedName>
</protein>
<gene>
    <name evidence="1" type="ORF">H9950_08090</name>
</gene>
<dbReference type="EMBL" id="DWZI01000041">
    <property type="protein sequence ID" value="HJA86132.1"/>
    <property type="molecule type" value="Genomic_DNA"/>
</dbReference>
<sequence>MPQISKFYGIIIYMYINEHNPPHFHVEYQGYKASITIESGIVTGCMPRRALNLVYEWLDLHKGELMNNWERLCNREAPLSIKPLE</sequence>
<accession>A0A9D2KV85</accession>
<proteinExistence type="predicted"/>
<dbReference type="Proteomes" id="UP000823862">
    <property type="component" value="Unassembled WGS sequence"/>
</dbReference>
<dbReference type="InterPro" id="IPR025427">
    <property type="entry name" value="DUF4160"/>
</dbReference>
<reference evidence="1" key="2">
    <citation type="submission" date="2021-04" db="EMBL/GenBank/DDBJ databases">
        <authorList>
            <person name="Gilroy R."/>
        </authorList>
    </citation>
    <scope>NUCLEOTIDE SEQUENCE</scope>
    <source>
        <strain evidence="1">ChiHjej12B11-9795</strain>
    </source>
</reference>
<evidence type="ECO:0000313" key="2">
    <source>
        <dbReference type="Proteomes" id="UP000823862"/>
    </source>
</evidence>
<reference evidence="1" key="1">
    <citation type="journal article" date="2021" name="PeerJ">
        <title>Extensive microbial diversity within the chicken gut microbiome revealed by metagenomics and culture.</title>
        <authorList>
            <person name="Gilroy R."/>
            <person name="Ravi A."/>
            <person name="Getino M."/>
            <person name="Pursley I."/>
            <person name="Horton D.L."/>
            <person name="Alikhan N.F."/>
            <person name="Baker D."/>
            <person name="Gharbi K."/>
            <person name="Hall N."/>
            <person name="Watson M."/>
            <person name="Adriaenssens E.M."/>
            <person name="Foster-Nyarko E."/>
            <person name="Jarju S."/>
            <person name="Secka A."/>
            <person name="Antonio M."/>
            <person name="Oren A."/>
            <person name="Chaudhuri R.R."/>
            <person name="La Ragione R."/>
            <person name="Hildebrand F."/>
            <person name="Pallen M.J."/>
        </authorList>
    </citation>
    <scope>NUCLEOTIDE SEQUENCE</scope>
    <source>
        <strain evidence="1">ChiHjej12B11-9795</strain>
    </source>
</reference>
<name>A0A9D2KV85_9BACE</name>
<dbReference type="Pfam" id="PF13711">
    <property type="entry name" value="DUF4160"/>
    <property type="match status" value="1"/>
</dbReference>
<dbReference type="AlphaFoldDB" id="A0A9D2KV85"/>
<comment type="caution">
    <text evidence="1">The sequence shown here is derived from an EMBL/GenBank/DDBJ whole genome shotgun (WGS) entry which is preliminary data.</text>
</comment>
<evidence type="ECO:0000313" key="1">
    <source>
        <dbReference type="EMBL" id="HJA86132.1"/>
    </source>
</evidence>